<dbReference type="PhylomeDB" id="Q89U43"/>
<dbReference type="EMBL" id="BA000040">
    <property type="protein sequence ID" value="BAC46841.1"/>
    <property type="molecule type" value="Genomic_DNA"/>
</dbReference>
<dbReference type="HOGENOM" id="CLU_1243354_0_0_5"/>
<keyword evidence="4" id="KW-1185">Reference proteome</keyword>
<feature type="region of interest" description="Disordered" evidence="1">
    <location>
        <begin position="174"/>
        <end position="195"/>
    </location>
</feature>
<feature type="domain" description="Transposase IS66 central" evidence="2">
    <location>
        <begin position="86"/>
        <end position="150"/>
    </location>
</feature>
<dbReference type="EnsemblBacteria" id="BAC46841">
    <property type="protein sequence ID" value="BAC46841"/>
    <property type="gene ID" value="BAC46841"/>
</dbReference>
<accession>Q89U43</accession>
<dbReference type="InterPro" id="IPR004291">
    <property type="entry name" value="Transposase_IS66_central"/>
</dbReference>
<protein>
    <submittedName>
        <fullName evidence="3">Bll1576 protein</fullName>
    </submittedName>
</protein>
<dbReference type="InParanoid" id="Q89U43"/>
<evidence type="ECO:0000256" key="1">
    <source>
        <dbReference type="SAM" id="MobiDB-lite"/>
    </source>
</evidence>
<dbReference type="InterPro" id="IPR052344">
    <property type="entry name" value="Transposase-related"/>
</dbReference>
<evidence type="ECO:0000313" key="4">
    <source>
        <dbReference type="Proteomes" id="UP000002526"/>
    </source>
</evidence>
<sequence>MTGHGVGADPPCVAYVYAPDRKANGRSLISKASRGFFKSTAMPATASSPSAATLRSRSAGCICGATSTNSPPPARRQLPARRSSTTEFYAIEKNIRGRSAEERCLIRQRKSRPLADTFQNWLRAKLALISQKGKLAEAIRYALSRQHRAIQRDALPRVNLDLPVQRQMIGAFGHQNLGDGGLGRQPALDQPRRSRRLHDAVLAGSAGLFGPPGDQDPELRRH</sequence>
<dbReference type="eggNOG" id="ENOG50316ME">
    <property type="taxonomic scope" value="Bacteria"/>
</dbReference>
<proteinExistence type="predicted"/>
<feature type="region of interest" description="Disordered" evidence="1">
    <location>
        <begin position="203"/>
        <end position="222"/>
    </location>
</feature>
<gene>
    <name evidence="3" type="ordered locus">bll1576</name>
</gene>
<dbReference type="PANTHER" id="PTHR33678:SF1">
    <property type="entry name" value="BLL1576 PROTEIN"/>
    <property type="match status" value="1"/>
</dbReference>
<dbReference type="Pfam" id="PF03050">
    <property type="entry name" value="DDE_Tnp_IS66"/>
    <property type="match status" value="1"/>
</dbReference>
<name>Q89U43_BRADU</name>
<dbReference type="KEGG" id="bja:bll1576"/>
<dbReference type="PANTHER" id="PTHR33678">
    <property type="entry name" value="BLL1576 PROTEIN"/>
    <property type="match status" value="1"/>
</dbReference>
<evidence type="ECO:0000313" key="3">
    <source>
        <dbReference type="EMBL" id="BAC46841.1"/>
    </source>
</evidence>
<dbReference type="Proteomes" id="UP000002526">
    <property type="component" value="Chromosome"/>
</dbReference>
<reference evidence="4" key="1">
    <citation type="journal article" date="2002" name="DNA Res.">
        <title>Complete genomic sequence of nitrogen-fixing symbiotic bacterium Bradyrhizobium japonicum USDA110.</title>
        <authorList>
            <person name="Kaneko T."/>
            <person name="Nakamura Y."/>
            <person name="Sato S."/>
            <person name="Minamisawa K."/>
            <person name="Uchiumi T."/>
            <person name="Sasamoto S."/>
            <person name="Watanabe A."/>
            <person name="Idesawa K."/>
            <person name="Iriguchi M."/>
            <person name="Kawashima K."/>
            <person name="Kohara M."/>
            <person name="Matsumoto M."/>
            <person name="Shimpo S."/>
            <person name="Tsuruoka H."/>
            <person name="Wada T."/>
            <person name="Yamada M."/>
            <person name="Tabata S."/>
        </authorList>
    </citation>
    <scope>NUCLEOTIDE SEQUENCE [LARGE SCALE GENOMIC DNA]</scope>
    <source>
        <strain evidence="4">JCM 10833 / BCRC 13528 / IAM 13628 / NBRC 14792 / USDA 110</strain>
    </source>
</reference>
<evidence type="ECO:0000259" key="2">
    <source>
        <dbReference type="Pfam" id="PF03050"/>
    </source>
</evidence>
<organism evidence="3 4">
    <name type="scientific">Bradyrhizobium diazoefficiens (strain JCM 10833 / BCRC 13528 / IAM 13628 / NBRC 14792 / USDA 110)</name>
    <dbReference type="NCBI Taxonomy" id="224911"/>
    <lineage>
        <taxon>Bacteria</taxon>
        <taxon>Pseudomonadati</taxon>
        <taxon>Pseudomonadota</taxon>
        <taxon>Alphaproteobacteria</taxon>
        <taxon>Hyphomicrobiales</taxon>
        <taxon>Nitrobacteraceae</taxon>
        <taxon>Bradyrhizobium</taxon>
    </lineage>
</organism>
<dbReference type="AlphaFoldDB" id="Q89U43"/>